<dbReference type="Proteomes" id="UP000288216">
    <property type="component" value="Unassembled WGS sequence"/>
</dbReference>
<name>A0A401PTY2_SCYTO</name>
<dbReference type="InterPro" id="IPR058210">
    <property type="entry name" value="SACS/Nov_dom"/>
</dbReference>
<accession>A0A401PTY2</accession>
<feature type="compositionally biased region" description="Acidic residues" evidence="1">
    <location>
        <begin position="1047"/>
        <end position="1064"/>
    </location>
</feature>
<evidence type="ECO:0000313" key="3">
    <source>
        <dbReference type="EMBL" id="GCB76568.1"/>
    </source>
</evidence>
<dbReference type="SUPFAM" id="SSF55874">
    <property type="entry name" value="ATPase domain of HSP90 chaperone/DNA topoisomerase II/histidine kinase"/>
    <property type="match status" value="1"/>
</dbReference>
<dbReference type="Pfam" id="PF25794">
    <property type="entry name" value="SACS"/>
    <property type="match status" value="1"/>
</dbReference>
<dbReference type="EMBL" id="BFAA01011397">
    <property type="protein sequence ID" value="GCB76568.1"/>
    <property type="molecule type" value="Genomic_DNA"/>
</dbReference>
<dbReference type="Gene3D" id="3.30.565.10">
    <property type="entry name" value="Histidine kinase-like ATPase, C-terminal domain"/>
    <property type="match status" value="1"/>
</dbReference>
<feature type="region of interest" description="Disordered" evidence="1">
    <location>
        <begin position="1047"/>
        <end position="1082"/>
    </location>
</feature>
<proteinExistence type="predicted"/>
<dbReference type="InterPro" id="IPR036890">
    <property type="entry name" value="HATPase_C_sf"/>
</dbReference>
<evidence type="ECO:0000313" key="4">
    <source>
        <dbReference type="Proteomes" id="UP000288216"/>
    </source>
</evidence>
<dbReference type="STRING" id="75743.A0A401PTY2"/>
<reference evidence="3 4" key="1">
    <citation type="journal article" date="2018" name="Nat. Ecol. Evol.">
        <title>Shark genomes provide insights into elasmobranch evolution and the origin of vertebrates.</title>
        <authorList>
            <person name="Hara Y"/>
            <person name="Yamaguchi K"/>
            <person name="Onimaru K"/>
            <person name="Kadota M"/>
            <person name="Koyanagi M"/>
            <person name="Keeley SD"/>
            <person name="Tatsumi K"/>
            <person name="Tanaka K"/>
            <person name="Motone F"/>
            <person name="Kageyama Y"/>
            <person name="Nozu R"/>
            <person name="Adachi N"/>
            <person name="Nishimura O"/>
            <person name="Nakagawa R"/>
            <person name="Tanegashima C"/>
            <person name="Kiyatake I"/>
            <person name="Matsumoto R"/>
            <person name="Murakumo K"/>
            <person name="Nishida K"/>
            <person name="Terakita A"/>
            <person name="Kuratani S"/>
            <person name="Sato K"/>
            <person name="Hyodo S Kuraku.S."/>
        </authorList>
    </citation>
    <scope>NUCLEOTIDE SEQUENCE [LARGE SCALE GENOMIC DNA]</scope>
</reference>
<feature type="region of interest" description="Disordered" evidence="1">
    <location>
        <begin position="216"/>
        <end position="252"/>
    </location>
</feature>
<dbReference type="InterPro" id="IPR041966">
    <property type="entry name" value="LOTUS-like"/>
</dbReference>
<dbReference type="PROSITE" id="PS51644">
    <property type="entry name" value="HTH_OST"/>
    <property type="match status" value="1"/>
</dbReference>
<dbReference type="PANTHER" id="PTHR32387">
    <property type="entry name" value="WU:FJ29H11"/>
    <property type="match status" value="1"/>
</dbReference>
<feature type="non-terminal residue" evidence="3">
    <location>
        <position position="1"/>
    </location>
</feature>
<protein>
    <recommendedName>
        <fullName evidence="2">HTH OST-type domain-containing protein</fullName>
    </recommendedName>
</protein>
<gene>
    <name evidence="3" type="ORF">scyTo_0017484</name>
</gene>
<keyword evidence="4" id="KW-1185">Reference proteome</keyword>
<dbReference type="OrthoDB" id="1262810at2759"/>
<sequence>FLWQSNKQIELLEICGYSNEVYFVLTDIAVKDKLMEKLRGEVLGLFSADLNAIAETKLNELYSKTYGRNLRTKSYGFGSIKELIKSMNDVLELVPMRGGNYIKLKSTQACGIVKTVENNSQESKPASAAPVPVPAPVPMPSMESVGKSSSRSCVLPIAPQPQAAIHGVPVPMYRQNISPLNGILCVPPLIPLPSSLGPGPTGPRITFGFAERKTASPALSTASSEDDTEKIGAWTNPRSHQKDTSTKDPVPVSHLIRPAPLVIANCIVQPTESYTFNQNLNASVKPQRSASPALSTASSEDFPALDTQISKEELKKLKEEELRKRRSKDRYPQHFFSRIREEHRSVMQTVETLVPDMLERHRNKPINLEDVNQRIDEFIRALAAEGEHVTEAKVVSRVCNHFRIQSLRDIGVWQPTKQLPAILELRRTQREITIFIEAFESIRCVSTLYELNQCLAALKNKQSFEDLKLGPLCKQPLVHRMFKVPQSLKDEDIFEIETVDILQSLQQYKRDKRAQKIDLADFIKHLADHYHCDSPYELGIRITSIGLLISTLSKTIQTERAAIEKSRSRVQKEMEEEVNNRFHKLKKAVMDPASGQPLYSTCGSLDLRKQYASMTAADAAFQVFINARGVFRSVREYIQKNLFSVTGYVNLGYLSKLEKRLVDHFKLKTFAGMGHGTFLEYLAKHPQLLEEVAGGSLFLYPQDARACGFRPSHQDVYEFIRQCGTLKESMFPAIEAAMRSQFRVKDSKELGHGTLPNMVKMIQRQNKSHNGHGNHRSLVQYEATLYVEESSNCNTESSGSVGLLGDLSKERALSCLLNAPLLEDLAEWSQWEMVFEPQHGSLKDFIERHCGEKAVHLSLESSAVLNDLAALEVKPGVLLRLTTESNPKLFAQAAKLCDPKGTAGHLVSIVVTDGLRNAPLALLANHMETALAEIGGVEDQTTKLILECLIRIPVRLCKSLLHKVFLEPYSRVMGQSESKQLLLQAAKSSFGYLNRLHELGILLGITEWTRDYYTKLDPTKLGSIASKTMKTVDSTLLSSRSLLGLSEDGDSDVNESESVSDSEYESTSTSIDDGEGDKDGDRFMLETEMSGQAECEKKPSEDGDDAVILNGALPALADLTLGGDSSADTPNEEENLHREIIENIRKSEFGIGIELNDEGKKLMEVHQNRLGRSLERLSTELYSKDTHFVLELIQNADDNSYPPSNHAPPSLLFVVERDRIILLNNECGFEEKNIRAICDVGCSTKGKHEYGYIGQKGIGFKSVFKITDTPEIHSNGFHICFDKHSGPMGYILPHWVDDERPINLAGSEAEKTRWTTKIVLPLKSQNQQAQNLFHDIDPSLLLFLHRLRSIAIINTVKGQDFLVTRQDLNDNILEVKHNSGADRWLVIKKTLDARKIKDNVELTELALAFKLNTEKKNHGLRCPPEKQPVFAFLPLRSFGFRFIIQGDFDIPSSREDIDRDSPWNQWLRSEIPQLFFEVMDKFNNHPGFKGLQGLCHFLQFIPLPDEILDFFQPVAGQIIQLLKAKNCLPTVADKDGRTEYRLPTQTAITHDMLVQEVITPERLQKHLNLAYLNPVLQSALNPALVSALGIHKLSSSDIIAITKAIAKEVAETNPEFNDDYMKKIAKLLVCNYRSLDQEYGNTEQLLEDLKSIPIIPLADGSMVSLNDQAVFFPLYDGENQQFVNPVQGIQDLYRDLKTIHPSVLTCLDNLGNSQVRKLLEKMDVYYLQPDKVMFEYILPTLKEQKWKEKSQGVVVSYSIFLKMHCQNNELQKFRPYIPVLTNKGFVCPLYVNVNFSCDYKNTTDLPVDLPGVEWVLLDSCYLGTDNDSDGWRTFFHSLGIRDLFIFQKKKCTFTKQDLASGPWKSVCEFWPTTADNTYIVEDYVCEELHSLLTTDSLSDQMKDKQRVNLLKHLDGNWDSGCRLSQYCTAKVFDSQDNELKNDVSSSFAIYLATLSWMPADSPAGDAQGSCRSYLCPTKVYLRSKDLWSLLADRVSYVCCDLLEKSTFAAFVGIKPSISVDEMIGHFKSWCVKTPPSESGDLEGADFCTYADHIHRVYTYLAMNCNQSQLQELFKHFPAVFVPTRYQQRSQFSHVVY</sequence>
<dbReference type="InterPro" id="IPR052957">
    <property type="entry name" value="Auxin_embryo_med"/>
</dbReference>
<dbReference type="Pfam" id="PF12872">
    <property type="entry name" value="OST-HTH"/>
    <property type="match status" value="1"/>
</dbReference>
<dbReference type="Gene3D" id="3.30.420.610">
    <property type="entry name" value="LOTUS domain-like"/>
    <property type="match status" value="1"/>
</dbReference>
<dbReference type="PANTHER" id="PTHR32387:SF0">
    <property type="entry name" value="PROTEIN NO VEIN"/>
    <property type="match status" value="1"/>
</dbReference>
<dbReference type="InterPro" id="IPR025605">
    <property type="entry name" value="OST-HTH/LOTUS_dom"/>
</dbReference>
<dbReference type="NCBIfam" id="NF047352">
    <property type="entry name" value="P_loop_sacsin"/>
    <property type="match status" value="1"/>
</dbReference>
<organism evidence="3 4">
    <name type="scientific">Scyliorhinus torazame</name>
    <name type="common">Cloudy catshark</name>
    <name type="synonym">Catulus torazame</name>
    <dbReference type="NCBI Taxonomy" id="75743"/>
    <lineage>
        <taxon>Eukaryota</taxon>
        <taxon>Metazoa</taxon>
        <taxon>Chordata</taxon>
        <taxon>Craniata</taxon>
        <taxon>Vertebrata</taxon>
        <taxon>Chondrichthyes</taxon>
        <taxon>Elasmobranchii</taxon>
        <taxon>Galeomorphii</taxon>
        <taxon>Galeoidea</taxon>
        <taxon>Carcharhiniformes</taxon>
        <taxon>Scyliorhinidae</taxon>
        <taxon>Scyliorhinus</taxon>
    </lineage>
</organism>
<evidence type="ECO:0000256" key="1">
    <source>
        <dbReference type="SAM" id="MobiDB-lite"/>
    </source>
</evidence>
<evidence type="ECO:0000259" key="2">
    <source>
        <dbReference type="PROSITE" id="PS51644"/>
    </source>
</evidence>
<feature type="domain" description="HTH OST-type" evidence="2">
    <location>
        <begin position="34"/>
        <end position="107"/>
    </location>
</feature>
<comment type="caution">
    <text evidence="3">The sequence shown here is derived from an EMBL/GenBank/DDBJ whole genome shotgun (WGS) entry which is preliminary data.</text>
</comment>